<comment type="function">
    <text evidence="7">SbcCD cleaves DNA hairpin structures. These structures can inhibit DNA replication and are intermediates in certain DNA recombination reactions. The complex acts as a 3'-&gt;5' double strand exonuclease that can open hairpins. It also has a 5' single-strand endonuclease activity.</text>
</comment>
<accession>A0A7X2T2I2</accession>
<dbReference type="Proteomes" id="UP000460287">
    <property type="component" value="Unassembled WGS sequence"/>
</dbReference>
<dbReference type="EMBL" id="VULX01000019">
    <property type="protein sequence ID" value="MSR91968.1"/>
    <property type="molecule type" value="Genomic_DNA"/>
</dbReference>
<evidence type="ECO:0000256" key="2">
    <source>
        <dbReference type="ARBA" id="ARBA00011322"/>
    </source>
</evidence>
<gene>
    <name evidence="7" type="primary">sbcD</name>
    <name evidence="10" type="ORF">FYJ33_11330</name>
</gene>
<dbReference type="GO" id="GO:0006310">
    <property type="term" value="P:DNA recombination"/>
    <property type="evidence" value="ECO:0007669"/>
    <property type="project" value="UniProtKB-KW"/>
</dbReference>
<comment type="caution">
    <text evidence="10">The sequence shown here is derived from an EMBL/GenBank/DDBJ whole genome shotgun (WGS) entry which is preliminary data.</text>
</comment>
<dbReference type="Gene3D" id="3.60.21.10">
    <property type="match status" value="1"/>
</dbReference>
<dbReference type="CDD" id="cd00840">
    <property type="entry name" value="MPP_Mre11_N"/>
    <property type="match status" value="1"/>
</dbReference>
<dbReference type="NCBIfam" id="TIGR00619">
    <property type="entry name" value="sbcd"/>
    <property type="match status" value="1"/>
</dbReference>
<evidence type="ECO:0000256" key="3">
    <source>
        <dbReference type="ARBA" id="ARBA00013365"/>
    </source>
</evidence>
<dbReference type="InterPro" id="IPR026843">
    <property type="entry name" value="SbcD_C"/>
</dbReference>
<comment type="similarity">
    <text evidence="1 7">Belongs to the SbcD family.</text>
</comment>
<dbReference type="InterPro" id="IPR050535">
    <property type="entry name" value="DNA_Repair-Maintenance_Comp"/>
</dbReference>
<dbReference type="InterPro" id="IPR029052">
    <property type="entry name" value="Metallo-depent_PP-like"/>
</dbReference>
<dbReference type="Pfam" id="PF12320">
    <property type="entry name" value="SbcD_C"/>
    <property type="match status" value="1"/>
</dbReference>
<evidence type="ECO:0000256" key="1">
    <source>
        <dbReference type="ARBA" id="ARBA00010555"/>
    </source>
</evidence>
<keyword evidence="11" id="KW-1185">Reference proteome</keyword>
<keyword evidence="6 7" id="KW-0269">Exonuclease</keyword>
<evidence type="ECO:0000256" key="6">
    <source>
        <dbReference type="ARBA" id="ARBA00022839"/>
    </source>
</evidence>
<dbReference type="PANTHER" id="PTHR30337:SF0">
    <property type="entry name" value="NUCLEASE SBCCD SUBUNIT D"/>
    <property type="match status" value="1"/>
</dbReference>
<comment type="subunit">
    <text evidence="2 7">Heterodimer of SbcC and SbcD.</text>
</comment>
<evidence type="ECO:0000256" key="7">
    <source>
        <dbReference type="RuleBase" id="RU363069"/>
    </source>
</evidence>
<organism evidence="10 11">
    <name type="scientific">Inconstantimicrobium porci</name>
    <dbReference type="NCBI Taxonomy" id="2652291"/>
    <lineage>
        <taxon>Bacteria</taxon>
        <taxon>Bacillati</taxon>
        <taxon>Bacillota</taxon>
        <taxon>Clostridia</taxon>
        <taxon>Eubacteriales</taxon>
        <taxon>Clostridiaceae</taxon>
        <taxon>Inconstantimicrobium</taxon>
    </lineage>
</organism>
<name>A0A7X2T2I2_9CLOT</name>
<dbReference type="RefSeq" id="WP_154531870.1">
    <property type="nucleotide sequence ID" value="NZ_VULX01000019.1"/>
</dbReference>
<dbReference type="Pfam" id="PF00149">
    <property type="entry name" value="Metallophos"/>
    <property type="match status" value="1"/>
</dbReference>
<dbReference type="InterPro" id="IPR004843">
    <property type="entry name" value="Calcineurin-like_PHP"/>
</dbReference>
<evidence type="ECO:0000259" key="9">
    <source>
        <dbReference type="Pfam" id="PF12320"/>
    </source>
</evidence>
<evidence type="ECO:0000256" key="5">
    <source>
        <dbReference type="ARBA" id="ARBA00022801"/>
    </source>
</evidence>
<keyword evidence="7" id="KW-0235">DNA replication</keyword>
<protein>
    <recommendedName>
        <fullName evidence="3 7">Nuclease SbcCD subunit D</fullName>
    </recommendedName>
</protein>
<proteinExistence type="inferred from homology"/>
<evidence type="ECO:0000259" key="8">
    <source>
        <dbReference type="Pfam" id="PF00149"/>
    </source>
</evidence>
<dbReference type="GO" id="GO:0004519">
    <property type="term" value="F:endonuclease activity"/>
    <property type="evidence" value="ECO:0007669"/>
    <property type="project" value="UniProtKB-KW"/>
</dbReference>
<dbReference type="InterPro" id="IPR004593">
    <property type="entry name" value="SbcD"/>
</dbReference>
<dbReference type="InterPro" id="IPR041796">
    <property type="entry name" value="Mre11_N"/>
</dbReference>
<evidence type="ECO:0000256" key="4">
    <source>
        <dbReference type="ARBA" id="ARBA00022722"/>
    </source>
</evidence>
<reference evidence="10 11" key="1">
    <citation type="submission" date="2019-08" db="EMBL/GenBank/DDBJ databases">
        <title>In-depth cultivation of the pig gut microbiome towards novel bacterial diversity and tailored functional studies.</title>
        <authorList>
            <person name="Wylensek D."/>
            <person name="Hitch T.C.A."/>
            <person name="Clavel T."/>
        </authorList>
    </citation>
    <scope>NUCLEOTIDE SEQUENCE [LARGE SCALE GENOMIC DNA]</scope>
    <source>
        <strain evidence="10 11">WCA-383-APC-5B</strain>
    </source>
</reference>
<dbReference type="GO" id="GO:0008408">
    <property type="term" value="F:3'-5' exonuclease activity"/>
    <property type="evidence" value="ECO:0007669"/>
    <property type="project" value="InterPro"/>
</dbReference>
<dbReference type="GO" id="GO:0006260">
    <property type="term" value="P:DNA replication"/>
    <property type="evidence" value="ECO:0007669"/>
    <property type="project" value="UniProtKB-KW"/>
</dbReference>
<evidence type="ECO:0000313" key="11">
    <source>
        <dbReference type="Proteomes" id="UP000460287"/>
    </source>
</evidence>
<keyword evidence="7" id="KW-0255">Endonuclease</keyword>
<evidence type="ECO:0000313" key="10">
    <source>
        <dbReference type="EMBL" id="MSR91968.1"/>
    </source>
</evidence>
<keyword evidence="7" id="KW-0233">DNA recombination</keyword>
<dbReference type="AlphaFoldDB" id="A0A7X2T2I2"/>
<dbReference type="SUPFAM" id="SSF56300">
    <property type="entry name" value="Metallo-dependent phosphatases"/>
    <property type="match status" value="1"/>
</dbReference>
<dbReference type="PANTHER" id="PTHR30337">
    <property type="entry name" value="COMPONENT OF ATP-DEPENDENT DSDNA EXONUCLEASE"/>
    <property type="match status" value="1"/>
</dbReference>
<sequence length="394" mass="44713">MKILHLSDLHIGKKVKEFNLIEDQRYVLEQAVQVIEERKPDVVVIAGDLYDRSVPPVEAVSCVNEFFSKVILELKTPVIAIAGNHDSGIRLDFANSLLEKQGLYIEGSLRKKVKKVTLKDSSGNVNFYMIPYADPAEVRELYSDDSIKTHDDAMKLIISKINKEFNSDERNVAVAHGFITYMKDGEDGCHLEVSDSERPLSIGGTDIVSAKYFEEFNYTALGHLHGAQKVGSDKMRYGGSLIKYSFSEVTQKKVFTLVDLDDKGEVSIELIPVQLLHDMRIIKGPLEDLIKKEVYDSDGVDTDDYIKVILQDKDELIDPLSRLRAIYPNIMELEREVRLNLNDNKTAASKGFKEKSEVELFKEFYKSMCEEDMTQEQCDILEEAVKEALKDEVV</sequence>
<keyword evidence="5 7" id="KW-0378">Hydrolase</keyword>
<feature type="domain" description="Nuclease SbcCD subunit D C-terminal" evidence="9">
    <location>
        <begin position="277"/>
        <end position="367"/>
    </location>
</feature>
<keyword evidence="4 7" id="KW-0540">Nuclease</keyword>
<feature type="domain" description="Calcineurin-like phosphoesterase" evidence="8">
    <location>
        <begin position="1"/>
        <end position="225"/>
    </location>
</feature>